<proteinExistence type="predicted"/>
<comment type="caution">
    <text evidence="1">The sequence shown here is derived from an EMBL/GenBank/DDBJ whole genome shotgun (WGS) entry which is preliminary data.</text>
</comment>
<accession>A0A0F9DWJ4</accession>
<dbReference type="EMBL" id="LAZR01029932">
    <property type="protein sequence ID" value="KKL58126.1"/>
    <property type="molecule type" value="Genomic_DNA"/>
</dbReference>
<organism evidence="1">
    <name type="scientific">marine sediment metagenome</name>
    <dbReference type="NCBI Taxonomy" id="412755"/>
    <lineage>
        <taxon>unclassified sequences</taxon>
        <taxon>metagenomes</taxon>
        <taxon>ecological metagenomes</taxon>
    </lineage>
</organism>
<gene>
    <name evidence="1" type="ORF">LCGC14_2228530</name>
</gene>
<dbReference type="AlphaFoldDB" id="A0A0F9DWJ4"/>
<protein>
    <submittedName>
        <fullName evidence="1">Uncharacterized protein</fullName>
    </submittedName>
</protein>
<sequence length="64" mass="7687">MMGEKSEMKVFRCTRCQTIYLVARIKDAERIEHKCYRCKRLKVFRIENYKEVPMEVELAEATAL</sequence>
<reference evidence="1" key="1">
    <citation type="journal article" date="2015" name="Nature">
        <title>Complex archaea that bridge the gap between prokaryotes and eukaryotes.</title>
        <authorList>
            <person name="Spang A."/>
            <person name="Saw J.H."/>
            <person name="Jorgensen S.L."/>
            <person name="Zaremba-Niedzwiedzka K."/>
            <person name="Martijn J."/>
            <person name="Lind A.E."/>
            <person name="van Eijk R."/>
            <person name="Schleper C."/>
            <person name="Guy L."/>
            <person name="Ettema T.J."/>
        </authorList>
    </citation>
    <scope>NUCLEOTIDE SEQUENCE</scope>
</reference>
<evidence type="ECO:0000313" key="1">
    <source>
        <dbReference type="EMBL" id="KKL58126.1"/>
    </source>
</evidence>
<name>A0A0F9DWJ4_9ZZZZ</name>